<sequence>MKKIIISLAIITSTAFSNEMVTVSFNEAKVTYKPLSSFTSLEDFEKSYKEAISRCKIDYRPARSCDLEEEIWDKELNYYYKALMNRLNPKDKKLLKVTQRKWLKYYNNISKNIGKILDYNYPIQGTMYRDIRSDDYVSIMSKLKQDRTLFFKDILLDDNIDLSMYTMEF</sequence>
<evidence type="ECO:0000259" key="1">
    <source>
        <dbReference type="Pfam" id="PF07007"/>
    </source>
</evidence>
<name>A0A1W1ELD8_9ZZZZ</name>
<evidence type="ECO:0000313" key="2">
    <source>
        <dbReference type="EMBL" id="SHO81602.1"/>
    </source>
</evidence>
<dbReference type="Gene3D" id="1.20.1270.180">
    <property type="match status" value="1"/>
</dbReference>
<accession>A0A1W1ELD8</accession>
<reference evidence="2" key="1">
    <citation type="submission" date="2016-10" db="EMBL/GenBank/DDBJ databases">
        <authorList>
            <person name="de Groot N.N."/>
        </authorList>
    </citation>
    <scope>NUCLEOTIDE SEQUENCE</scope>
</reference>
<proteinExistence type="predicted"/>
<dbReference type="InterPro" id="IPR009739">
    <property type="entry name" value="LprI-like_N"/>
</dbReference>
<gene>
    <name evidence="2" type="ORF">MNB_SV-15-149</name>
</gene>
<dbReference type="Pfam" id="PF07007">
    <property type="entry name" value="LprI"/>
    <property type="match status" value="1"/>
</dbReference>
<organism evidence="2">
    <name type="scientific">hydrothermal vent metagenome</name>
    <dbReference type="NCBI Taxonomy" id="652676"/>
    <lineage>
        <taxon>unclassified sequences</taxon>
        <taxon>metagenomes</taxon>
        <taxon>ecological metagenomes</taxon>
    </lineage>
</organism>
<protein>
    <recommendedName>
        <fullName evidence="1">Lysozyme inhibitor LprI-like N-terminal domain-containing protein</fullName>
    </recommendedName>
</protein>
<feature type="domain" description="Lysozyme inhibitor LprI-like N-terminal" evidence="1">
    <location>
        <begin position="68"/>
        <end position="133"/>
    </location>
</feature>
<dbReference type="EMBL" id="FRYL01000044">
    <property type="protein sequence ID" value="SHO81602.1"/>
    <property type="molecule type" value="Genomic_DNA"/>
</dbReference>
<dbReference type="AlphaFoldDB" id="A0A1W1ELD8"/>